<evidence type="ECO:0000256" key="3">
    <source>
        <dbReference type="ARBA" id="ARBA00022723"/>
    </source>
</evidence>
<dbReference type="AlphaFoldDB" id="A0AAD4FEU7"/>
<comment type="caution">
    <text evidence="8">The sequence shown here is derived from an EMBL/GenBank/DDBJ whole genome shotgun (WGS) entry which is preliminary data.</text>
</comment>
<dbReference type="GO" id="GO:0004497">
    <property type="term" value="F:monooxygenase activity"/>
    <property type="evidence" value="ECO:0007669"/>
    <property type="project" value="UniProtKB-KW"/>
</dbReference>
<evidence type="ECO:0000256" key="5">
    <source>
        <dbReference type="PIRSR" id="PIRSR602401-1"/>
    </source>
</evidence>
<dbReference type="InterPro" id="IPR017972">
    <property type="entry name" value="Cyt_P450_CS"/>
</dbReference>
<evidence type="ECO:0000313" key="9">
    <source>
        <dbReference type="Proteomes" id="UP001199106"/>
    </source>
</evidence>
<feature type="binding site" description="axial binding residue" evidence="5">
    <location>
        <position position="500"/>
    </location>
    <ligand>
        <name>heme</name>
        <dbReference type="ChEBI" id="CHEBI:30413"/>
    </ligand>
    <ligandPart>
        <name>Fe</name>
        <dbReference type="ChEBI" id="CHEBI:18248"/>
    </ligandPart>
</feature>
<dbReference type="PRINTS" id="PR00463">
    <property type="entry name" value="EP450I"/>
</dbReference>
<protein>
    <recommendedName>
        <fullName evidence="10">Cytochrome P450</fullName>
    </recommendedName>
</protein>
<evidence type="ECO:0000256" key="6">
    <source>
        <dbReference type="RuleBase" id="RU000461"/>
    </source>
</evidence>
<dbReference type="GO" id="GO:0005506">
    <property type="term" value="F:iron ion binding"/>
    <property type="evidence" value="ECO:0007669"/>
    <property type="project" value="InterPro"/>
</dbReference>
<evidence type="ECO:0000256" key="7">
    <source>
        <dbReference type="SAM" id="MobiDB-lite"/>
    </source>
</evidence>
<dbReference type="Proteomes" id="UP001199106">
    <property type="component" value="Unassembled WGS sequence"/>
</dbReference>
<name>A0AAD4FEU7_9PLEO</name>
<organism evidence="8 9">
    <name type="scientific">Alternaria panax</name>
    <dbReference type="NCBI Taxonomy" id="48097"/>
    <lineage>
        <taxon>Eukaryota</taxon>
        <taxon>Fungi</taxon>
        <taxon>Dikarya</taxon>
        <taxon>Ascomycota</taxon>
        <taxon>Pezizomycotina</taxon>
        <taxon>Dothideomycetes</taxon>
        <taxon>Pleosporomycetidae</taxon>
        <taxon>Pleosporales</taxon>
        <taxon>Pleosporineae</taxon>
        <taxon>Pleosporaceae</taxon>
        <taxon>Alternaria</taxon>
        <taxon>Alternaria sect. Panax</taxon>
    </lineage>
</organism>
<keyword evidence="5 6" id="KW-0349">Heme</keyword>
<sequence length="569" mass="63813">MIVLIIIGLLSIQFIITAPLYKLLRNYHSARKSGLRIIVSPITPYSLQWQLLASLCGSYLQRYRWFRAIDWTCCWQDKDKLHQELGLCFIIVAPGHNVLCTSSPLTIEHLLKEWREFVKPDNVNEILGTFGQNVDTSNGDDWIRHRKLTAPCFSERASATVWSEAIEQSKIMIERWHSSPKGRLNSMIKDTSTLALNVISSVAFENTEVNKPTFGHTLTLRDALVTVMSTSISPAVEGFIPFFKLPILELFLPRNVRKLLRAMHEFRQYMDETVGRERKRMISGETKVAPLISTLIGANDQAKTDSGLSKAGLSDTELRGNIFIFTVGGLESTSITLSYAIALLAVHPDIQDWVMEELDEVLDDGANSNMEYARVFPRLKRVMAVMYETLRLYGPSPPLPRSSSRANSQPTIPVTSTGTKGDARSIILPANTQLMLNAWASQTSSANFSDPLTWNPKRWIQPHHPDTTRTSLSKVLAAEELKHPTSGSGFLAWGTGPRICPGMKFSQVEFCGVLSNTLKSVRVESVCGDDENAETTRQKIVFVLEDSCADPLLLHVRQPEKLELRISKR</sequence>
<dbReference type="EMBL" id="JAANER010000009">
    <property type="protein sequence ID" value="KAG9186259.1"/>
    <property type="molecule type" value="Genomic_DNA"/>
</dbReference>
<comment type="similarity">
    <text evidence="2 6">Belongs to the cytochrome P450 family.</text>
</comment>
<evidence type="ECO:0000256" key="2">
    <source>
        <dbReference type="ARBA" id="ARBA00010617"/>
    </source>
</evidence>
<dbReference type="InterPro" id="IPR002401">
    <property type="entry name" value="Cyt_P450_E_grp-I"/>
</dbReference>
<dbReference type="PANTHER" id="PTHR24305">
    <property type="entry name" value="CYTOCHROME P450"/>
    <property type="match status" value="1"/>
</dbReference>
<dbReference type="GO" id="GO:0020037">
    <property type="term" value="F:heme binding"/>
    <property type="evidence" value="ECO:0007669"/>
    <property type="project" value="InterPro"/>
</dbReference>
<dbReference type="InterPro" id="IPR036396">
    <property type="entry name" value="Cyt_P450_sf"/>
</dbReference>
<reference evidence="8" key="1">
    <citation type="submission" date="2021-07" db="EMBL/GenBank/DDBJ databases">
        <title>Genome Resource of American Ginseng Black Spot Pathogen Alternaria panax.</title>
        <authorList>
            <person name="Qiu C."/>
            <person name="Wang W."/>
            <person name="Liu Z."/>
        </authorList>
    </citation>
    <scope>NUCLEOTIDE SEQUENCE</scope>
    <source>
        <strain evidence="8">BNCC115425</strain>
    </source>
</reference>
<evidence type="ECO:0008006" key="10">
    <source>
        <dbReference type="Google" id="ProtNLM"/>
    </source>
</evidence>
<keyword evidence="6" id="KW-0503">Monooxygenase</keyword>
<evidence type="ECO:0000256" key="4">
    <source>
        <dbReference type="ARBA" id="ARBA00023004"/>
    </source>
</evidence>
<dbReference type="Gene3D" id="1.10.630.10">
    <property type="entry name" value="Cytochrome P450"/>
    <property type="match status" value="1"/>
</dbReference>
<keyword evidence="4 5" id="KW-0408">Iron</keyword>
<dbReference type="InterPro" id="IPR001128">
    <property type="entry name" value="Cyt_P450"/>
</dbReference>
<dbReference type="PROSITE" id="PS00086">
    <property type="entry name" value="CYTOCHROME_P450"/>
    <property type="match status" value="1"/>
</dbReference>
<dbReference type="GO" id="GO:0016705">
    <property type="term" value="F:oxidoreductase activity, acting on paired donors, with incorporation or reduction of molecular oxygen"/>
    <property type="evidence" value="ECO:0007669"/>
    <property type="project" value="InterPro"/>
</dbReference>
<proteinExistence type="inferred from homology"/>
<feature type="region of interest" description="Disordered" evidence="7">
    <location>
        <begin position="397"/>
        <end position="420"/>
    </location>
</feature>
<keyword evidence="6" id="KW-0560">Oxidoreductase</keyword>
<dbReference type="PRINTS" id="PR00385">
    <property type="entry name" value="P450"/>
</dbReference>
<dbReference type="InterPro" id="IPR050121">
    <property type="entry name" value="Cytochrome_P450_monoxygenase"/>
</dbReference>
<gene>
    <name evidence="8" type="ORF">G6011_02815</name>
</gene>
<dbReference type="SUPFAM" id="SSF48264">
    <property type="entry name" value="Cytochrome P450"/>
    <property type="match status" value="1"/>
</dbReference>
<feature type="compositionally biased region" description="Polar residues" evidence="7">
    <location>
        <begin position="406"/>
        <end position="419"/>
    </location>
</feature>
<comment type="cofactor">
    <cofactor evidence="1 5">
        <name>heme</name>
        <dbReference type="ChEBI" id="CHEBI:30413"/>
    </cofactor>
</comment>
<keyword evidence="9" id="KW-1185">Reference proteome</keyword>
<keyword evidence="3 5" id="KW-0479">Metal-binding</keyword>
<evidence type="ECO:0000256" key="1">
    <source>
        <dbReference type="ARBA" id="ARBA00001971"/>
    </source>
</evidence>
<accession>A0AAD4FEU7</accession>
<dbReference type="Pfam" id="PF00067">
    <property type="entry name" value="p450"/>
    <property type="match status" value="1"/>
</dbReference>
<dbReference type="PANTHER" id="PTHR24305:SF166">
    <property type="entry name" value="CYTOCHROME P450 12A4, MITOCHONDRIAL-RELATED"/>
    <property type="match status" value="1"/>
</dbReference>
<evidence type="ECO:0000313" key="8">
    <source>
        <dbReference type="EMBL" id="KAG9186259.1"/>
    </source>
</evidence>